<dbReference type="PROSITE" id="PS51257">
    <property type="entry name" value="PROKAR_LIPOPROTEIN"/>
    <property type="match status" value="1"/>
</dbReference>
<dbReference type="Proteomes" id="UP000554054">
    <property type="component" value="Unassembled WGS sequence"/>
</dbReference>
<feature type="chain" id="PRO_5039018120" description="Lipoprotein" evidence="2">
    <location>
        <begin position="20"/>
        <end position="326"/>
    </location>
</feature>
<comment type="caution">
    <text evidence="3">The sequence shown here is derived from an EMBL/GenBank/DDBJ whole genome shotgun (WGS) entry which is preliminary data.</text>
</comment>
<organism evidence="3 4">
    <name type="scientific">Janibacter cremeus</name>
    <dbReference type="NCBI Taxonomy" id="1285192"/>
    <lineage>
        <taxon>Bacteria</taxon>
        <taxon>Bacillati</taxon>
        <taxon>Actinomycetota</taxon>
        <taxon>Actinomycetes</taxon>
        <taxon>Micrococcales</taxon>
        <taxon>Intrasporangiaceae</taxon>
        <taxon>Janibacter</taxon>
    </lineage>
</organism>
<reference evidence="3 4" key="1">
    <citation type="submission" date="2020-07" db="EMBL/GenBank/DDBJ databases">
        <title>Sequencing the genomes of 1000 actinobacteria strains.</title>
        <authorList>
            <person name="Klenk H.-P."/>
        </authorList>
    </citation>
    <scope>NUCLEOTIDE SEQUENCE [LARGE SCALE GENOMIC DNA]</scope>
    <source>
        <strain evidence="3 4">DSM 26154</strain>
    </source>
</reference>
<feature type="signal peptide" evidence="2">
    <location>
        <begin position="1"/>
        <end position="19"/>
    </location>
</feature>
<keyword evidence="4" id="KW-1185">Reference proteome</keyword>
<evidence type="ECO:0000256" key="1">
    <source>
        <dbReference type="SAM" id="MobiDB-lite"/>
    </source>
</evidence>
<protein>
    <recommendedName>
        <fullName evidence="5">Lipoprotein</fullName>
    </recommendedName>
</protein>
<dbReference type="EMBL" id="JACCAE010000001">
    <property type="protein sequence ID" value="NYF97311.1"/>
    <property type="molecule type" value="Genomic_DNA"/>
</dbReference>
<feature type="region of interest" description="Disordered" evidence="1">
    <location>
        <begin position="89"/>
        <end position="108"/>
    </location>
</feature>
<evidence type="ECO:0000313" key="4">
    <source>
        <dbReference type="Proteomes" id="UP000554054"/>
    </source>
</evidence>
<gene>
    <name evidence="3" type="ORF">BJY20_000703</name>
</gene>
<name>A0A852VUS8_9MICO</name>
<dbReference type="RefSeq" id="WP_185990264.1">
    <property type="nucleotide sequence ID" value="NZ_JACCAE010000001.1"/>
</dbReference>
<evidence type="ECO:0000256" key="2">
    <source>
        <dbReference type="SAM" id="SignalP"/>
    </source>
</evidence>
<accession>A0A852VUS8</accession>
<evidence type="ECO:0000313" key="3">
    <source>
        <dbReference type="EMBL" id="NYF97311.1"/>
    </source>
</evidence>
<sequence>MSRRTPFVATVVALPLALAGCGAGPAIVGMHAAPAESSDGGSISQQSASDVAARVLEDAAAIRKEGGKASQEERTAVYSGPALRALDAAAKSKDEQNHTGGTPEDLQVLGVSRGTDWPRAVLATSLDEGTQFLHVFVAKAADQPYRLFADVPMAAGASVPALAPVTEGSAVTIGKKPDKDVTAAVEGWATGVSYKPPKKAPEGVSFDDAFSTALKKNAKAKDKDLGDLGKYRQKQSTVDADSVSFELAAGGHLSFVPMTRTDTITASKKLKVLKIQDKAIRRVLDANKVKKKLSIEHAETLAMVTPATGDATVVGVSDVLESAKGE</sequence>
<proteinExistence type="predicted"/>
<evidence type="ECO:0008006" key="5">
    <source>
        <dbReference type="Google" id="ProtNLM"/>
    </source>
</evidence>
<keyword evidence="2" id="KW-0732">Signal</keyword>
<dbReference type="AlphaFoldDB" id="A0A852VUS8"/>